<feature type="compositionally biased region" description="Low complexity" evidence="1">
    <location>
        <begin position="391"/>
        <end position="404"/>
    </location>
</feature>
<organism evidence="2 3">
    <name type="scientific">Hyaloscypha hepaticicola</name>
    <dbReference type="NCBI Taxonomy" id="2082293"/>
    <lineage>
        <taxon>Eukaryota</taxon>
        <taxon>Fungi</taxon>
        <taxon>Dikarya</taxon>
        <taxon>Ascomycota</taxon>
        <taxon>Pezizomycotina</taxon>
        <taxon>Leotiomycetes</taxon>
        <taxon>Helotiales</taxon>
        <taxon>Hyaloscyphaceae</taxon>
        <taxon>Hyaloscypha</taxon>
    </lineage>
</organism>
<name>A0A2J6QAX7_9HELO</name>
<evidence type="ECO:0000256" key="1">
    <source>
        <dbReference type="SAM" id="MobiDB-lite"/>
    </source>
</evidence>
<dbReference type="AlphaFoldDB" id="A0A2J6QAX7"/>
<feature type="region of interest" description="Disordered" evidence="1">
    <location>
        <begin position="1"/>
        <end position="33"/>
    </location>
</feature>
<proteinExistence type="predicted"/>
<dbReference type="Proteomes" id="UP000235672">
    <property type="component" value="Unassembled WGS sequence"/>
</dbReference>
<dbReference type="InterPro" id="IPR052973">
    <property type="entry name" value="Fungal_sec-metab_reg_TF"/>
</dbReference>
<feature type="region of interest" description="Disordered" evidence="1">
    <location>
        <begin position="384"/>
        <end position="407"/>
    </location>
</feature>
<dbReference type="OrthoDB" id="5426982at2759"/>
<keyword evidence="3" id="KW-1185">Reference proteome</keyword>
<gene>
    <name evidence="2" type="ORF">NA56DRAFT_701701</name>
</gene>
<sequence>MSSITNPAVPASAQHTFRVSKPSPAGGKRSKYAPKRRLEVESVRKMGACLRCSVLRISCSQDDICTSYRKLAETARHTHEKRTLSFCACIRTRVVQVNPFEGSIPPPHALGSVLANTGKLALRNITLSLDRRLRGTYQLSFSNSLNGSIIRNYLPRVNFQRMLYAESLAYTQPTSDEKHHLNVPELLQIGAIAGHNVLNFLDLKLKSDSLRSSSKHDLEALFLLLVGTILAVGYSYPNKSAENPNSLSNATSDSSEFQAMQSHLCQILAHYMVYIGSRLNLPIANDADRFILEAAPKRWHKEGIFRWLTASEHRQQREDVLPHSVDAKCNNSKICARSNTNGIFTLARVEIQNAMATHAYEPSFSNSVGGSCLYNILDISNPESAARQPNSSSSTNLAQSSRSSESMNKNLTAAVSNPFDLSSESTYPGNSPRRLWNISSQVEYESFSLLEDYRIFKPLSVSEPHNEHRRVGCDVGFVKGRGFAYLSSCSTASERERAVLEETQNLLV</sequence>
<dbReference type="PANTHER" id="PTHR35392">
    <property type="entry name" value="ZN(II)2CYS6 TRANSCRIPTION FACTOR (EUROFUNG)-RELATED-RELATED"/>
    <property type="match status" value="1"/>
</dbReference>
<evidence type="ECO:0000313" key="2">
    <source>
        <dbReference type="EMBL" id="PMD23411.1"/>
    </source>
</evidence>
<dbReference type="EMBL" id="KZ613475">
    <property type="protein sequence ID" value="PMD23411.1"/>
    <property type="molecule type" value="Genomic_DNA"/>
</dbReference>
<protein>
    <submittedName>
        <fullName evidence="2">Uncharacterized protein</fullName>
    </submittedName>
</protein>
<dbReference type="PANTHER" id="PTHR35392:SF2">
    <property type="entry name" value="ZN(II)2CYS6 TRANSCRIPTION FACTOR (EUROFUNG)"/>
    <property type="match status" value="1"/>
</dbReference>
<evidence type="ECO:0000313" key="3">
    <source>
        <dbReference type="Proteomes" id="UP000235672"/>
    </source>
</evidence>
<reference evidence="2 3" key="1">
    <citation type="submission" date="2016-05" db="EMBL/GenBank/DDBJ databases">
        <title>A degradative enzymes factory behind the ericoid mycorrhizal symbiosis.</title>
        <authorList>
            <consortium name="DOE Joint Genome Institute"/>
            <person name="Martino E."/>
            <person name="Morin E."/>
            <person name="Grelet G."/>
            <person name="Kuo A."/>
            <person name="Kohler A."/>
            <person name="Daghino S."/>
            <person name="Barry K."/>
            <person name="Choi C."/>
            <person name="Cichocki N."/>
            <person name="Clum A."/>
            <person name="Copeland A."/>
            <person name="Hainaut M."/>
            <person name="Haridas S."/>
            <person name="Labutti K."/>
            <person name="Lindquist E."/>
            <person name="Lipzen A."/>
            <person name="Khouja H.-R."/>
            <person name="Murat C."/>
            <person name="Ohm R."/>
            <person name="Olson A."/>
            <person name="Spatafora J."/>
            <person name="Veneault-Fourrey C."/>
            <person name="Henrissat B."/>
            <person name="Grigoriev I."/>
            <person name="Martin F."/>
            <person name="Perotto S."/>
        </authorList>
    </citation>
    <scope>NUCLEOTIDE SEQUENCE [LARGE SCALE GENOMIC DNA]</scope>
    <source>
        <strain evidence="2 3">UAMH 7357</strain>
    </source>
</reference>
<accession>A0A2J6QAX7</accession>